<name>A0A9D4Z9E5_ADICA</name>
<feature type="signal peptide" evidence="1">
    <location>
        <begin position="1"/>
        <end position="19"/>
    </location>
</feature>
<gene>
    <name evidence="3" type="ORF">GOP47_0017676</name>
</gene>
<evidence type="ECO:0000256" key="1">
    <source>
        <dbReference type="SAM" id="SignalP"/>
    </source>
</evidence>
<feature type="domain" description="Endonuclease/exonuclease/phosphatase" evidence="2">
    <location>
        <begin position="202"/>
        <end position="414"/>
    </location>
</feature>
<dbReference type="SUPFAM" id="SSF56219">
    <property type="entry name" value="DNase I-like"/>
    <property type="match status" value="1"/>
</dbReference>
<protein>
    <recommendedName>
        <fullName evidence="2">Endonuclease/exonuclease/phosphatase domain-containing protein</fullName>
    </recommendedName>
</protein>
<evidence type="ECO:0000313" key="4">
    <source>
        <dbReference type="Proteomes" id="UP000886520"/>
    </source>
</evidence>
<dbReference type="AlphaFoldDB" id="A0A9D4Z9E5"/>
<sequence length="545" mass="61494">MLSSDSLQILLLCLRACVSLPITGVIRPSCRLCSLPLQLASPARHRDSPNATSLFFSSFFNRLSPPTTEGLHDHTTPVAAYACKRASAGPEKSCLSMVLLKAKEEEACQPKDPQDKDDHVCGLPSREDMEKIRSASYPKNAKQAAGGQARICLEEEFQFLAPRVTSDASISCTTFNILAPIYKRVGNESCRESHFHDVWLSRNQRILDMLLLLGSSIICLQEFWLENEELVQLYDRRLRQSGYTMYKLARSNNKGDGLLTAIRMDRLRVLNYKELFFYDCGDRVAQIFHLCLKAPFDKRDHLDQDVLLVNTHLLFPHDSTFCPIRLRQVHKIIESLVQYEKENGLPSVPVILCGDWNGSKRGHVYKFLRSQGFVSSYDAVHSYTDNDAHRWISHRNHRGDVCGVDFIWLRNPTVQKRLTSASWTDALFGMLKSKVCEGGISEEDAPCLSESNKDPEILTRYGFERRLHQGMAPVSGLSKPDDSSTNASGFGIHDAYLFPPEVEKGFWPEDYSLSDHAPLTAVFEPIKEEAGFLHLVGHEIAAQRS</sequence>
<evidence type="ECO:0000313" key="3">
    <source>
        <dbReference type="EMBL" id="KAI5067148.1"/>
    </source>
</evidence>
<dbReference type="PANTHER" id="PTHR12121:SF31">
    <property type="entry name" value="FAMILY PROTEIN, PUTATIVE, EXPRESSED-RELATED"/>
    <property type="match status" value="1"/>
</dbReference>
<proteinExistence type="predicted"/>
<dbReference type="Gene3D" id="3.60.10.10">
    <property type="entry name" value="Endonuclease/exonuclease/phosphatase"/>
    <property type="match status" value="1"/>
</dbReference>
<dbReference type="Pfam" id="PF03372">
    <property type="entry name" value="Exo_endo_phos"/>
    <property type="match status" value="1"/>
</dbReference>
<dbReference type="GO" id="GO:0000175">
    <property type="term" value="F:3'-5'-RNA exonuclease activity"/>
    <property type="evidence" value="ECO:0007669"/>
    <property type="project" value="TreeGrafter"/>
</dbReference>
<dbReference type="EMBL" id="JABFUD020000017">
    <property type="protein sequence ID" value="KAI5067148.1"/>
    <property type="molecule type" value="Genomic_DNA"/>
</dbReference>
<dbReference type="InterPro" id="IPR036691">
    <property type="entry name" value="Endo/exonu/phosph_ase_sf"/>
</dbReference>
<dbReference type="OrthoDB" id="10253982at2759"/>
<dbReference type="Proteomes" id="UP000886520">
    <property type="component" value="Chromosome 17"/>
</dbReference>
<dbReference type="InterPro" id="IPR005135">
    <property type="entry name" value="Endo/exonuclease/phosphatase"/>
</dbReference>
<dbReference type="InterPro" id="IPR050410">
    <property type="entry name" value="CCR4/nocturin_mRNA_transcr"/>
</dbReference>
<keyword evidence="1" id="KW-0732">Signal</keyword>
<reference evidence="3" key="1">
    <citation type="submission" date="2021-01" db="EMBL/GenBank/DDBJ databases">
        <title>Adiantum capillus-veneris genome.</title>
        <authorList>
            <person name="Fang Y."/>
            <person name="Liao Q."/>
        </authorList>
    </citation>
    <scope>NUCLEOTIDE SEQUENCE</scope>
    <source>
        <strain evidence="3">H3</strain>
        <tissue evidence="3">Leaf</tissue>
    </source>
</reference>
<evidence type="ECO:0000259" key="2">
    <source>
        <dbReference type="Pfam" id="PF03372"/>
    </source>
</evidence>
<organism evidence="3 4">
    <name type="scientific">Adiantum capillus-veneris</name>
    <name type="common">Maidenhair fern</name>
    <dbReference type="NCBI Taxonomy" id="13818"/>
    <lineage>
        <taxon>Eukaryota</taxon>
        <taxon>Viridiplantae</taxon>
        <taxon>Streptophyta</taxon>
        <taxon>Embryophyta</taxon>
        <taxon>Tracheophyta</taxon>
        <taxon>Polypodiopsida</taxon>
        <taxon>Polypodiidae</taxon>
        <taxon>Polypodiales</taxon>
        <taxon>Pteridineae</taxon>
        <taxon>Pteridaceae</taxon>
        <taxon>Vittarioideae</taxon>
        <taxon>Adiantum</taxon>
    </lineage>
</organism>
<accession>A0A9D4Z9E5</accession>
<feature type="chain" id="PRO_5039304059" description="Endonuclease/exonuclease/phosphatase domain-containing protein" evidence="1">
    <location>
        <begin position="20"/>
        <end position="545"/>
    </location>
</feature>
<comment type="caution">
    <text evidence="3">The sequence shown here is derived from an EMBL/GenBank/DDBJ whole genome shotgun (WGS) entry which is preliminary data.</text>
</comment>
<dbReference type="PANTHER" id="PTHR12121">
    <property type="entry name" value="CARBON CATABOLITE REPRESSOR PROTEIN 4"/>
    <property type="match status" value="1"/>
</dbReference>
<keyword evidence="4" id="KW-1185">Reference proteome</keyword>